<evidence type="ECO:0000256" key="1">
    <source>
        <dbReference type="SAM" id="Phobius"/>
    </source>
</evidence>
<evidence type="ECO:0000313" key="2">
    <source>
        <dbReference type="EMBL" id="MCQ4166866.1"/>
    </source>
</evidence>
<protein>
    <recommendedName>
        <fullName evidence="4">Rod shape-determining protein MreD</fullName>
    </recommendedName>
</protein>
<sequence length="182" mass="19343">MPAHPLIAPALLALAPLLLLTANPRTGVAPALAVLPLFGTLQLLLMLLPRVLRRDAFSAAVVAATATACTSWVLGAQQPYAQAQLAQFLPVLAANAAWWQLARSDEPPWRLFALSLLLAAAPWLLILLRAALEEALRWLPAAGPGLGRLLHSAPLQLMLAAALVALGQYLRHRYAAPETPTA</sequence>
<evidence type="ECO:0008006" key="4">
    <source>
        <dbReference type="Google" id="ProtNLM"/>
    </source>
</evidence>
<dbReference type="EMBL" id="JANFQO010000022">
    <property type="protein sequence ID" value="MCQ4166866.1"/>
    <property type="molecule type" value="Genomic_DNA"/>
</dbReference>
<organism evidence="2 3">
    <name type="scientific">Tahibacter harae</name>
    <dbReference type="NCBI Taxonomy" id="2963937"/>
    <lineage>
        <taxon>Bacteria</taxon>
        <taxon>Pseudomonadati</taxon>
        <taxon>Pseudomonadota</taxon>
        <taxon>Gammaproteobacteria</taxon>
        <taxon>Lysobacterales</taxon>
        <taxon>Rhodanobacteraceae</taxon>
        <taxon>Tahibacter</taxon>
    </lineage>
</organism>
<feature type="transmembrane region" description="Helical" evidence="1">
    <location>
        <begin position="31"/>
        <end position="49"/>
    </location>
</feature>
<accession>A0ABT1QX53</accession>
<comment type="caution">
    <text evidence="2">The sequence shown here is derived from an EMBL/GenBank/DDBJ whole genome shotgun (WGS) entry which is preliminary data.</text>
</comment>
<keyword evidence="1" id="KW-1133">Transmembrane helix</keyword>
<name>A0ABT1QX53_9GAMM</name>
<feature type="transmembrane region" description="Helical" evidence="1">
    <location>
        <begin position="152"/>
        <end position="170"/>
    </location>
</feature>
<gene>
    <name evidence="2" type="ORF">NM961_19305</name>
</gene>
<reference evidence="2" key="1">
    <citation type="submission" date="2022-07" db="EMBL/GenBank/DDBJ databases">
        <title>Tahibacter sp., a new gammaproteobacterium isolated from the silt sample collected at pig farm.</title>
        <authorList>
            <person name="Chen H."/>
        </authorList>
    </citation>
    <scope>NUCLEOTIDE SEQUENCE</scope>
    <source>
        <strain evidence="2">P2K</strain>
    </source>
</reference>
<dbReference type="Proteomes" id="UP001165498">
    <property type="component" value="Unassembled WGS sequence"/>
</dbReference>
<keyword evidence="3" id="KW-1185">Reference proteome</keyword>
<keyword evidence="1" id="KW-0812">Transmembrane</keyword>
<keyword evidence="1" id="KW-0472">Membrane</keyword>
<evidence type="ECO:0000313" key="3">
    <source>
        <dbReference type="Proteomes" id="UP001165498"/>
    </source>
</evidence>
<feature type="transmembrane region" description="Helical" evidence="1">
    <location>
        <begin position="111"/>
        <end position="132"/>
    </location>
</feature>
<feature type="transmembrane region" description="Helical" evidence="1">
    <location>
        <begin position="56"/>
        <end position="74"/>
    </location>
</feature>
<dbReference type="RefSeq" id="WP_255916055.1">
    <property type="nucleotide sequence ID" value="NZ_JANFQO010000022.1"/>
</dbReference>
<proteinExistence type="predicted"/>
<feature type="transmembrane region" description="Helical" evidence="1">
    <location>
        <begin position="80"/>
        <end position="99"/>
    </location>
</feature>